<dbReference type="InterPro" id="IPR000847">
    <property type="entry name" value="LysR_HTH_N"/>
</dbReference>
<feature type="domain" description="HTH lysR-type" evidence="6">
    <location>
        <begin position="13"/>
        <end position="70"/>
    </location>
</feature>
<dbReference type="PROSITE" id="PS50931">
    <property type="entry name" value="HTH_LYSR"/>
    <property type="match status" value="1"/>
</dbReference>
<keyword evidence="2" id="KW-0805">Transcription regulation</keyword>
<sequence>MSLIQFKFDMSHLNYHHLKYFYLTAKHGTIIEASKLLHVTPQTVSSQIAALETQLQKKVFERQGKRLKLNAVGETVFHYAKSIFATGDDLLLAVAAMEQAKKQTFVIGSTDAVPKMLVYKLFSPMIEDVSNAHFVFREGGFDVLLTELALGRVDLILADKAVMAGAKVKARSILLGESSLGFFASPQRVTQIRSDFPRSLNNVPMLLPGDRNSLRPLLMEWLQEHNVVPNVIAEFDDSATLKLFGLHDSGIFCAPLCIRDELEQQYNVALVKQIDLQESFYVTTTGNQDKSAMDKLKRLAAAILG</sequence>
<evidence type="ECO:0000256" key="3">
    <source>
        <dbReference type="ARBA" id="ARBA00023125"/>
    </source>
</evidence>
<dbReference type="GO" id="GO:0003700">
    <property type="term" value="F:DNA-binding transcription factor activity"/>
    <property type="evidence" value="ECO:0007669"/>
    <property type="project" value="InterPro"/>
</dbReference>
<comment type="similarity">
    <text evidence="1">Belongs to the LysR transcriptional regulatory family.</text>
</comment>
<dbReference type="GO" id="GO:2000142">
    <property type="term" value="P:regulation of DNA-templated transcription initiation"/>
    <property type="evidence" value="ECO:0007669"/>
    <property type="project" value="TreeGrafter"/>
</dbReference>
<dbReference type="SUPFAM" id="SSF46785">
    <property type="entry name" value="Winged helix' DNA-binding domain"/>
    <property type="match status" value="1"/>
</dbReference>
<dbReference type="Gene3D" id="1.10.10.10">
    <property type="entry name" value="Winged helix-like DNA-binding domain superfamily/Winged helix DNA-binding domain"/>
    <property type="match status" value="1"/>
</dbReference>
<name>A0A3D8M7E3_9ALTE</name>
<dbReference type="SUPFAM" id="SSF53850">
    <property type="entry name" value="Periplasmic binding protein-like II"/>
    <property type="match status" value="1"/>
</dbReference>
<dbReference type="Pfam" id="PF00126">
    <property type="entry name" value="HTH_1"/>
    <property type="match status" value="1"/>
</dbReference>
<dbReference type="PANTHER" id="PTHR30293:SF2">
    <property type="entry name" value="TRANSCRIPTIONAL ACTIVATOR PROTEIN NHAR"/>
    <property type="match status" value="1"/>
</dbReference>
<keyword evidence="3" id="KW-0238">DNA-binding</keyword>
<dbReference type="InterPro" id="IPR036388">
    <property type="entry name" value="WH-like_DNA-bd_sf"/>
</dbReference>
<dbReference type="PANTHER" id="PTHR30293">
    <property type="entry name" value="TRANSCRIPTIONAL REGULATORY PROTEIN NAC-RELATED"/>
    <property type="match status" value="1"/>
</dbReference>
<dbReference type="EMBL" id="QRHA01000006">
    <property type="protein sequence ID" value="RDV25580.1"/>
    <property type="molecule type" value="Genomic_DNA"/>
</dbReference>
<proteinExistence type="inferred from homology"/>
<accession>A0A3D8M7E3</accession>
<protein>
    <submittedName>
        <fullName evidence="7">LysR family transcriptional regulator</fullName>
    </submittedName>
</protein>
<dbReference type="InterPro" id="IPR036390">
    <property type="entry name" value="WH_DNA-bd_sf"/>
</dbReference>
<comment type="caution">
    <text evidence="7">The sequence shown here is derived from an EMBL/GenBank/DDBJ whole genome shotgun (WGS) entry which is preliminary data.</text>
</comment>
<dbReference type="Pfam" id="PF03466">
    <property type="entry name" value="LysR_substrate"/>
    <property type="match status" value="1"/>
</dbReference>
<keyword evidence="8" id="KW-1185">Reference proteome</keyword>
<evidence type="ECO:0000313" key="7">
    <source>
        <dbReference type="EMBL" id="RDV25580.1"/>
    </source>
</evidence>
<gene>
    <name evidence="7" type="ORF">DXV75_09835</name>
</gene>
<evidence type="ECO:0000256" key="4">
    <source>
        <dbReference type="ARBA" id="ARBA00023159"/>
    </source>
</evidence>
<dbReference type="Gene3D" id="3.40.190.290">
    <property type="match status" value="1"/>
</dbReference>
<evidence type="ECO:0000259" key="6">
    <source>
        <dbReference type="PROSITE" id="PS50931"/>
    </source>
</evidence>
<keyword evidence="5" id="KW-0804">Transcription</keyword>
<dbReference type="InterPro" id="IPR005119">
    <property type="entry name" value="LysR_subst-bd"/>
</dbReference>
<evidence type="ECO:0000256" key="2">
    <source>
        <dbReference type="ARBA" id="ARBA00023015"/>
    </source>
</evidence>
<organism evidence="7 8">
    <name type="scientific">Alteromonas aestuariivivens</name>
    <dbReference type="NCBI Taxonomy" id="1938339"/>
    <lineage>
        <taxon>Bacteria</taxon>
        <taxon>Pseudomonadati</taxon>
        <taxon>Pseudomonadota</taxon>
        <taxon>Gammaproteobacteria</taxon>
        <taxon>Alteromonadales</taxon>
        <taxon>Alteromonadaceae</taxon>
        <taxon>Alteromonas/Salinimonas group</taxon>
        <taxon>Alteromonas</taxon>
    </lineage>
</organism>
<dbReference type="Proteomes" id="UP000256561">
    <property type="component" value="Unassembled WGS sequence"/>
</dbReference>
<evidence type="ECO:0000313" key="8">
    <source>
        <dbReference type="Proteomes" id="UP000256561"/>
    </source>
</evidence>
<dbReference type="GO" id="GO:0003677">
    <property type="term" value="F:DNA binding"/>
    <property type="evidence" value="ECO:0007669"/>
    <property type="project" value="UniProtKB-KW"/>
</dbReference>
<dbReference type="AlphaFoldDB" id="A0A3D8M7E3"/>
<evidence type="ECO:0000256" key="5">
    <source>
        <dbReference type="ARBA" id="ARBA00023163"/>
    </source>
</evidence>
<keyword evidence="4" id="KW-0010">Activator</keyword>
<evidence type="ECO:0000256" key="1">
    <source>
        <dbReference type="ARBA" id="ARBA00009437"/>
    </source>
</evidence>
<reference evidence="8" key="1">
    <citation type="submission" date="2018-08" db="EMBL/GenBank/DDBJ databases">
        <authorList>
            <person name="Zhang J."/>
            <person name="Du Z.-J."/>
        </authorList>
    </citation>
    <scope>NUCLEOTIDE SEQUENCE [LARGE SCALE GENOMIC DNA]</scope>
    <source>
        <strain evidence="8">KCTC 52655</strain>
    </source>
</reference>